<dbReference type="SUPFAM" id="SSF55298">
    <property type="entry name" value="YjgF-like"/>
    <property type="match status" value="1"/>
</dbReference>
<protein>
    <submittedName>
        <fullName evidence="2">RidA family protein</fullName>
    </submittedName>
</protein>
<dbReference type="RefSeq" id="WP_244820123.1">
    <property type="nucleotide sequence ID" value="NZ_CP112998.1"/>
</dbReference>
<keyword evidence="3" id="KW-1185">Reference proteome</keyword>
<accession>A0A9E8NHH9</accession>
<reference evidence="2" key="1">
    <citation type="submission" date="2022-11" db="EMBL/GenBank/DDBJ databases">
        <title>Dyadobacter pollutisoli sp. nov., isolated from plastic dumped soil.</title>
        <authorList>
            <person name="Kim J.M."/>
            <person name="Kim K.R."/>
            <person name="Lee J.K."/>
            <person name="Hao L."/>
            <person name="Jeon C.O."/>
        </authorList>
    </citation>
    <scope>NUCLEOTIDE SEQUENCE</scope>
    <source>
        <strain evidence="2">U1</strain>
    </source>
</reference>
<dbReference type="AlphaFoldDB" id="A0A9E8NHH9"/>
<evidence type="ECO:0000256" key="1">
    <source>
        <dbReference type="ARBA" id="ARBA00010552"/>
    </source>
</evidence>
<sequence>MKSGVEFLNPDELLKNPAFTQIAVTRGNGSTIYIGGQNAITKDLKIIEKGDIAKQTEYILKNIEIALDACDASLDDLFKLTIYIVQGQDVLKGFEGAQGFLKKLSNPPIISGIVVAGLANPDYLVEIEAVAFKKEK</sequence>
<dbReference type="KEGG" id="dpf:ON006_12495"/>
<gene>
    <name evidence="2" type="ORF">ON006_12495</name>
</gene>
<dbReference type="InterPro" id="IPR006175">
    <property type="entry name" value="YjgF/YER057c/UK114"/>
</dbReference>
<dbReference type="InterPro" id="IPR035959">
    <property type="entry name" value="RutC-like_sf"/>
</dbReference>
<dbReference type="PANTHER" id="PTHR11803">
    <property type="entry name" value="2-IMINOBUTANOATE/2-IMINOPROPANOATE DEAMINASE RIDA"/>
    <property type="match status" value="1"/>
</dbReference>
<organism evidence="2 3">
    <name type="scientific">Dyadobacter pollutisoli</name>
    <dbReference type="NCBI Taxonomy" id="2910158"/>
    <lineage>
        <taxon>Bacteria</taxon>
        <taxon>Pseudomonadati</taxon>
        <taxon>Bacteroidota</taxon>
        <taxon>Cytophagia</taxon>
        <taxon>Cytophagales</taxon>
        <taxon>Spirosomataceae</taxon>
        <taxon>Dyadobacter</taxon>
    </lineage>
</organism>
<comment type="similarity">
    <text evidence="1">Belongs to the RutC family.</text>
</comment>
<dbReference type="CDD" id="cd00448">
    <property type="entry name" value="YjgF_YER057c_UK114_family"/>
    <property type="match status" value="1"/>
</dbReference>
<name>A0A9E8NHH9_9BACT</name>
<dbReference type="GO" id="GO:0005829">
    <property type="term" value="C:cytosol"/>
    <property type="evidence" value="ECO:0007669"/>
    <property type="project" value="TreeGrafter"/>
</dbReference>
<dbReference type="Gene3D" id="3.30.1330.40">
    <property type="entry name" value="RutC-like"/>
    <property type="match status" value="1"/>
</dbReference>
<dbReference type="Pfam" id="PF01042">
    <property type="entry name" value="Ribonuc_L-PSP"/>
    <property type="match status" value="1"/>
</dbReference>
<dbReference type="GO" id="GO:0019239">
    <property type="term" value="F:deaminase activity"/>
    <property type="evidence" value="ECO:0007669"/>
    <property type="project" value="TreeGrafter"/>
</dbReference>
<evidence type="ECO:0000313" key="3">
    <source>
        <dbReference type="Proteomes" id="UP001164653"/>
    </source>
</evidence>
<dbReference type="Proteomes" id="UP001164653">
    <property type="component" value="Chromosome"/>
</dbReference>
<evidence type="ECO:0000313" key="2">
    <source>
        <dbReference type="EMBL" id="WAC14756.1"/>
    </source>
</evidence>
<dbReference type="EMBL" id="CP112998">
    <property type="protein sequence ID" value="WAC14756.1"/>
    <property type="molecule type" value="Genomic_DNA"/>
</dbReference>
<dbReference type="PANTHER" id="PTHR11803:SF58">
    <property type="entry name" value="PROTEIN HMF1-RELATED"/>
    <property type="match status" value="1"/>
</dbReference>
<proteinExistence type="inferred from homology"/>